<dbReference type="GO" id="GO:0003959">
    <property type="term" value="F:NADPH dehydrogenase activity"/>
    <property type="evidence" value="ECO:0007669"/>
    <property type="project" value="UniProtKB-EC"/>
</dbReference>
<dbReference type="PANTHER" id="PTHR43303:SF4">
    <property type="entry name" value="NADPH DEHYDROGENASE C23G7.10C-RELATED"/>
    <property type="match status" value="1"/>
</dbReference>
<keyword evidence="4" id="KW-0521">NADP</keyword>
<dbReference type="EC" id="1.6.99.1" evidence="7"/>
<reference evidence="7 8" key="1">
    <citation type="submission" date="2020-11" db="EMBL/GenBank/DDBJ databases">
        <authorList>
            <person name="Peeters C."/>
        </authorList>
    </citation>
    <scope>NUCLEOTIDE SEQUENCE [LARGE SCALE GENOMIC DNA]</scope>
    <source>
        <strain evidence="7 8">LMG 7974</strain>
    </source>
</reference>
<comment type="caution">
    <text evidence="7">The sequence shown here is derived from an EMBL/GenBank/DDBJ whole genome shotgun (WGS) entry which is preliminary data.</text>
</comment>
<keyword evidence="2" id="KW-0285">Flavoprotein</keyword>
<dbReference type="InterPro" id="IPR001155">
    <property type="entry name" value="OxRdtase_FMN_N"/>
</dbReference>
<dbReference type="SUPFAM" id="SSF51395">
    <property type="entry name" value="FMN-linked oxidoreductases"/>
    <property type="match status" value="1"/>
</dbReference>
<evidence type="ECO:0000313" key="7">
    <source>
        <dbReference type="EMBL" id="CAD7287777.1"/>
    </source>
</evidence>
<dbReference type="Proteomes" id="UP000789803">
    <property type="component" value="Unassembled WGS sequence"/>
</dbReference>
<keyword evidence="5 7" id="KW-0560">Oxidoreductase</keyword>
<evidence type="ECO:0000256" key="1">
    <source>
        <dbReference type="ARBA" id="ARBA00001917"/>
    </source>
</evidence>
<keyword evidence="8" id="KW-1185">Reference proteome</keyword>
<keyword evidence="3" id="KW-0288">FMN</keyword>
<comment type="cofactor">
    <cofactor evidence="1">
        <name>FMN</name>
        <dbReference type="ChEBI" id="CHEBI:58210"/>
    </cofactor>
</comment>
<organism evidence="7 8">
    <name type="scientific">Campylobacter majalis</name>
    <dbReference type="NCBI Taxonomy" id="2790656"/>
    <lineage>
        <taxon>Bacteria</taxon>
        <taxon>Pseudomonadati</taxon>
        <taxon>Campylobacterota</taxon>
        <taxon>Epsilonproteobacteria</taxon>
        <taxon>Campylobacterales</taxon>
        <taxon>Campylobacteraceae</taxon>
        <taxon>Campylobacter</taxon>
    </lineage>
</organism>
<feature type="domain" description="NADH:flavin oxidoreductase/NADH oxidase N-terminal" evidence="6">
    <location>
        <begin position="4"/>
        <end position="324"/>
    </location>
</feature>
<dbReference type="EMBL" id="CAJHOF010000005">
    <property type="protein sequence ID" value="CAD7287777.1"/>
    <property type="molecule type" value="Genomic_DNA"/>
</dbReference>
<protein>
    <submittedName>
        <fullName evidence="7">NADPH dehydrogenase</fullName>
        <ecNumber evidence="7">1.6.99.1</ecNumber>
    </submittedName>
</protein>
<dbReference type="RefSeq" id="WP_229932479.1">
    <property type="nucleotide sequence ID" value="NZ_CAJHOF010000005.1"/>
</dbReference>
<dbReference type="InterPro" id="IPR013785">
    <property type="entry name" value="Aldolase_TIM"/>
</dbReference>
<dbReference type="Gene3D" id="3.20.20.70">
    <property type="entry name" value="Aldolase class I"/>
    <property type="match status" value="1"/>
</dbReference>
<evidence type="ECO:0000256" key="4">
    <source>
        <dbReference type="ARBA" id="ARBA00022857"/>
    </source>
</evidence>
<name>A0ABM8Q4G8_9BACT</name>
<dbReference type="Pfam" id="PF00724">
    <property type="entry name" value="Oxidored_FMN"/>
    <property type="match status" value="1"/>
</dbReference>
<accession>A0ABM8Q4G8</accession>
<evidence type="ECO:0000256" key="5">
    <source>
        <dbReference type="ARBA" id="ARBA00023002"/>
    </source>
</evidence>
<evidence type="ECO:0000256" key="2">
    <source>
        <dbReference type="ARBA" id="ARBA00022630"/>
    </source>
</evidence>
<evidence type="ECO:0000313" key="8">
    <source>
        <dbReference type="Proteomes" id="UP000789803"/>
    </source>
</evidence>
<proteinExistence type="predicted"/>
<evidence type="ECO:0000256" key="3">
    <source>
        <dbReference type="ARBA" id="ARBA00022643"/>
    </source>
</evidence>
<gene>
    <name evidence="7" type="primary">namA</name>
    <name evidence="7" type="ORF">LMG7974_00660</name>
</gene>
<sequence length="339" mass="37396">MSLLFSKFKLGNLTLANRTVFAPSCTYKVKNNDGKPNEYHQTHYGARAIGSVGLIIVEATAVESRGRITNNDLGLYNDEQISAHQNITRLVKSLGSQIGVQLAHAGRKSECTDSEAVAPSTQAFSPNSKIPKKLSLDEILQIKQNFVSAAIRAKKAGYDLVEIHAAHGYLLNQFLSKKINDRDDEYGKDKTLLLKQIITEIKNAVDIEVGVRLSAYTWQDDDYSVNDIVTLSKELEKLGICYLHISSGGVYFQTNDAPTIAPLYQAKYAKAIKQAVNIPVIAVGLIKTAGESEALLLGDVCDLVAYSRAILANPNFVIQMMSELKEYDLIDNTFTRTYK</sequence>
<dbReference type="PANTHER" id="PTHR43303">
    <property type="entry name" value="NADPH DEHYDROGENASE C23G7.10C-RELATED"/>
    <property type="match status" value="1"/>
</dbReference>
<evidence type="ECO:0000259" key="6">
    <source>
        <dbReference type="Pfam" id="PF00724"/>
    </source>
</evidence>
<dbReference type="InterPro" id="IPR044152">
    <property type="entry name" value="YqjM-like"/>
</dbReference>